<dbReference type="GO" id="GO:0051537">
    <property type="term" value="F:2 iron, 2 sulfur cluster binding"/>
    <property type="evidence" value="ECO:0007669"/>
    <property type="project" value="UniProtKB-KW"/>
</dbReference>
<comment type="cofactor">
    <cofactor evidence="11">
        <name>[2Fe-2S] cluster</name>
        <dbReference type="ChEBI" id="CHEBI:190135"/>
    </cofactor>
</comment>
<feature type="region of interest" description="Disordered" evidence="12">
    <location>
        <begin position="522"/>
        <end position="542"/>
    </location>
</feature>
<dbReference type="PANTHER" id="PTHR31307:SF4">
    <property type="entry name" value="TRIHELIX TRANSCRIPTION FACTOR ASIL2"/>
    <property type="match status" value="1"/>
</dbReference>
<comment type="subcellular location">
    <subcellularLocation>
        <location evidence="1">Nucleus</location>
    </subcellularLocation>
</comment>
<evidence type="ECO:0000256" key="9">
    <source>
        <dbReference type="ARBA" id="ARBA00023163"/>
    </source>
</evidence>
<dbReference type="Gene3D" id="3.10.20.30">
    <property type="match status" value="1"/>
</dbReference>
<dbReference type="FunFam" id="1.10.10.60:FF:000104">
    <property type="entry name" value="trihelix transcription factor ASIL2"/>
    <property type="match status" value="1"/>
</dbReference>
<evidence type="ECO:0000313" key="15">
    <source>
        <dbReference type="Proteomes" id="UP000290289"/>
    </source>
</evidence>
<evidence type="ECO:0000259" key="13">
    <source>
        <dbReference type="PROSITE" id="PS51085"/>
    </source>
</evidence>
<evidence type="ECO:0000256" key="5">
    <source>
        <dbReference type="ARBA" id="ARBA00023014"/>
    </source>
</evidence>
<dbReference type="CDD" id="cd00207">
    <property type="entry name" value="fer2"/>
    <property type="match status" value="1"/>
</dbReference>
<keyword evidence="8" id="KW-0238">DNA-binding</keyword>
<keyword evidence="7" id="KW-0175">Coiled coil</keyword>
<dbReference type="SUPFAM" id="SSF54292">
    <property type="entry name" value="2Fe-2S ferredoxin-like"/>
    <property type="match status" value="1"/>
</dbReference>
<feature type="compositionally biased region" description="Polar residues" evidence="12">
    <location>
        <begin position="369"/>
        <end position="382"/>
    </location>
</feature>
<dbReference type="InterPro" id="IPR044823">
    <property type="entry name" value="ASIL1/2-like"/>
</dbReference>
<evidence type="ECO:0000256" key="10">
    <source>
        <dbReference type="ARBA" id="ARBA00023242"/>
    </source>
</evidence>
<keyword evidence="10" id="KW-0539">Nucleus</keyword>
<feature type="domain" description="2Fe-2S ferredoxin-type" evidence="13">
    <location>
        <begin position="101"/>
        <end position="204"/>
    </location>
</feature>
<dbReference type="GO" id="GO:0005634">
    <property type="term" value="C:nucleus"/>
    <property type="evidence" value="ECO:0007669"/>
    <property type="project" value="UniProtKB-SubCell"/>
</dbReference>
<dbReference type="PRINTS" id="PR00355">
    <property type="entry name" value="ADRENODOXIN"/>
</dbReference>
<evidence type="ECO:0000256" key="2">
    <source>
        <dbReference type="ARBA" id="ARBA00022714"/>
    </source>
</evidence>
<dbReference type="AlphaFoldDB" id="A0A498J4V5"/>
<dbReference type="PROSITE" id="PS51085">
    <property type="entry name" value="2FE2S_FER_2"/>
    <property type="match status" value="1"/>
</dbReference>
<gene>
    <name evidence="14" type="ORF">DVH24_000492</name>
</gene>
<sequence length="711" mass="77989">MPTYICFGDFLVPHRRSTCAADKKITEVRRASGRFLPTMLVSRLAAVRTQMINHVTKGPLKSSPKTGNFGGLYSYIFHTPKHQAFSTTTPHEEGDKKVEEISVTFVDKDEMEKHIKVPVGMSMLEAAHENDIELEGACEGSCACSTCHVIVRDMEYYNKLEDPTDEENDMLDLAFGLTETSRLGCQMVAKPELDGICLELPSATRNFAVDRRPRSAQNSWLPSKFDIGGAQKSRTGIMVEPRCRRCLIWTRQPDPQLEELKSKLIPYATYQAGSPVTPVTGTLPLTQSNPDISTAPSPTLATCPHLLYPSTDAVKHPNASPSPIQFFPSTEHLYAVCHRVLDLDRTDPDRRGIAVASMEEDDEILSPASGGSRSPTSQRQNGRITVTVAVPPAQIPASTPSQNKTLTLALPSSGKQQGRSSGGGREDCWSEGATAVLIEAWGERYLELSRGNLKQKHWKEVADVVSSREEYGKIPKTDIQCKNRIDTVKKKYKLEKSKIGAGGGPSKWPFFERLDHLVGPSGAKVGPGSGGGGSGSGEFSGHSQKIPVGVRHSQFLGHRAKREGKIRQKDLVEWDSDESRELSPFSIDNEVFERKRRRTANVNANANANVGKGVGGGLKPCAVGREKEGGGGGWGSSVRELTRAILKFGEAYEHAETAKLQQVVEMEKQRMKFAKELELQRLQFFMKTQVEISQLKSGSGRKSGVNGGREC</sequence>
<dbReference type="InterPro" id="IPR036010">
    <property type="entry name" value="2Fe-2S_ferredoxin-like_sf"/>
</dbReference>
<keyword evidence="6" id="KW-0805">Transcription regulation</keyword>
<dbReference type="GO" id="GO:0000976">
    <property type="term" value="F:transcription cis-regulatory region binding"/>
    <property type="evidence" value="ECO:0007669"/>
    <property type="project" value="TreeGrafter"/>
</dbReference>
<evidence type="ECO:0000256" key="6">
    <source>
        <dbReference type="ARBA" id="ARBA00023015"/>
    </source>
</evidence>
<keyword evidence="15" id="KW-1185">Reference proteome</keyword>
<evidence type="ECO:0000256" key="12">
    <source>
        <dbReference type="SAM" id="MobiDB-lite"/>
    </source>
</evidence>
<evidence type="ECO:0000256" key="7">
    <source>
        <dbReference type="ARBA" id="ARBA00023054"/>
    </source>
</evidence>
<evidence type="ECO:0000313" key="14">
    <source>
        <dbReference type="EMBL" id="RXH88893.1"/>
    </source>
</evidence>
<keyword evidence="5" id="KW-0411">Iron-sulfur</keyword>
<keyword evidence="4" id="KW-0408">Iron</keyword>
<dbReference type="InterPro" id="IPR044822">
    <property type="entry name" value="Myb_DNA-bind_4"/>
</dbReference>
<dbReference type="GO" id="GO:0140647">
    <property type="term" value="P:P450-containing electron transport chain"/>
    <property type="evidence" value="ECO:0007669"/>
    <property type="project" value="InterPro"/>
</dbReference>
<evidence type="ECO:0000256" key="1">
    <source>
        <dbReference type="ARBA" id="ARBA00004123"/>
    </source>
</evidence>
<dbReference type="InterPro" id="IPR018298">
    <property type="entry name" value="Adrenodoxin_Fe-S_BS"/>
</dbReference>
<keyword evidence="3" id="KW-0479">Metal-binding</keyword>
<organism evidence="14 15">
    <name type="scientific">Malus domestica</name>
    <name type="common">Apple</name>
    <name type="synonym">Pyrus malus</name>
    <dbReference type="NCBI Taxonomy" id="3750"/>
    <lineage>
        <taxon>Eukaryota</taxon>
        <taxon>Viridiplantae</taxon>
        <taxon>Streptophyta</taxon>
        <taxon>Embryophyta</taxon>
        <taxon>Tracheophyta</taxon>
        <taxon>Spermatophyta</taxon>
        <taxon>Magnoliopsida</taxon>
        <taxon>eudicotyledons</taxon>
        <taxon>Gunneridae</taxon>
        <taxon>Pentapetalae</taxon>
        <taxon>rosids</taxon>
        <taxon>fabids</taxon>
        <taxon>Rosales</taxon>
        <taxon>Rosaceae</taxon>
        <taxon>Amygdaloideae</taxon>
        <taxon>Maleae</taxon>
        <taxon>Malus</taxon>
    </lineage>
</organism>
<keyword evidence="2" id="KW-0001">2Fe-2S</keyword>
<accession>A0A498J4V5</accession>
<evidence type="ECO:0000256" key="8">
    <source>
        <dbReference type="ARBA" id="ARBA00023125"/>
    </source>
</evidence>
<dbReference type="PANTHER" id="PTHR31307">
    <property type="entry name" value="TRIHELIX TRANSCRIPTION FACTOR ASIL2"/>
    <property type="match status" value="1"/>
</dbReference>
<keyword evidence="9" id="KW-0804">Transcription</keyword>
<dbReference type="Pfam" id="PF00111">
    <property type="entry name" value="Fer2"/>
    <property type="match status" value="1"/>
</dbReference>
<evidence type="ECO:0000256" key="4">
    <source>
        <dbReference type="ARBA" id="ARBA00023004"/>
    </source>
</evidence>
<dbReference type="GO" id="GO:0046872">
    <property type="term" value="F:metal ion binding"/>
    <property type="evidence" value="ECO:0007669"/>
    <property type="project" value="UniProtKB-KW"/>
</dbReference>
<proteinExistence type="predicted"/>
<evidence type="ECO:0000256" key="3">
    <source>
        <dbReference type="ARBA" id="ARBA00022723"/>
    </source>
</evidence>
<name>A0A498J4V5_MALDO</name>
<dbReference type="InterPro" id="IPR001041">
    <property type="entry name" value="2Fe-2S_ferredoxin-type"/>
</dbReference>
<dbReference type="PROSITE" id="PS00814">
    <property type="entry name" value="ADX"/>
    <property type="match status" value="1"/>
</dbReference>
<dbReference type="InterPro" id="IPR012675">
    <property type="entry name" value="Beta-grasp_dom_sf"/>
</dbReference>
<protein>
    <recommendedName>
        <fullName evidence="13">2Fe-2S ferredoxin-type domain-containing protein</fullName>
    </recommendedName>
</protein>
<dbReference type="EMBL" id="RDQH01000335">
    <property type="protein sequence ID" value="RXH88893.1"/>
    <property type="molecule type" value="Genomic_DNA"/>
</dbReference>
<dbReference type="Gene3D" id="1.10.10.60">
    <property type="entry name" value="Homeodomain-like"/>
    <property type="match status" value="1"/>
</dbReference>
<feature type="region of interest" description="Disordered" evidence="12">
    <location>
        <begin position="356"/>
        <end position="382"/>
    </location>
</feature>
<comment type="caution">
    <text evidence="14">The sequence shown here is derived from an EMBL/GenBank/DDBJ whole genome shotgun (WGS) entry which is preliminary data.</text>
</comment>
<dbReference type="Proteomes" id="UP000290289">
    <property type="component" value="Chromosome 9"/>
</dbReference>
<reference evidence="14 15" key="1">
    <citation type="submission" date="2018-10" db="EMBL/GenBank/DDBJ databases">
        <title>A high-quality apple genome assembly.</title>
        <authorList>
            <person name="Hu J."/>
        </authorList>
    </citation>
    <scope>NUCLEOTIDE SEQUENCE [LARGE SCALE GENOMIC DNA]</scope>
    <source>
        <strain evidence="15">cv. HFTH1</strain>
        <tissue evidence="14">Young leaf</tissue>
    </source>
</reference>
<feature type="compositionally biased region" description="Gly residues" evidence="12">
    <location>
        <begin position="525"/>
        <end position="538"/>
    </location>
</feature>
<dbReference type="InterPro" id="IPR001055">
    <property type="entry name" value="Adrenodoxin-like"/>
</dbReference>
<dbReference type="Pfam" id="PF13837">
    <property type="entry name" value="Myb_DNA-bind_4"/>
    <property type="match status" value="1"/>
</dbReference>
<evidence type="ECO:0000256" key="11">
    <source>
        <dbReference type="ARBA" id="ARBA00034078"/>
    </source>
</evidence>